<comment type="caution">
    <text evidence="1">The sequence shown here is derived from an EMBL/GenBank/DDBJ whole genome shotgun (WGS) entry which is preliminary data.</text>
</comment>
<protein>
    <submittedName>
        <fullName evidence="1">Glycosyltransferase family 1 protein</fullName>
    </submittedName>
</protein>
<accession>A0ABU4F919</accession>
<evidence type="ECO:0000313" key="1">
    <source>
        <dbReference type="EMBL" id="MDV7216471.1"/>
    </source>
</evidence>
<name>A0ABU4F919_9ACTN</name>
<evidence type="ECO:0000313" key="2">
    <source>
        <dbReference type="Proteomes" id="UP001187346"/>
    </source>
</evidence>
<dbReference type="EMBL" id="JAWMAJ010000027">
    <property type="protein sequence ID" value="MDV7216471.1"/>
    <property type="molecule type" value="Genomic_DNA"/>
</dbReference>
<reference evidence="1 2" key="1">
    <citation type="submission" date="2023-10" db="EMBL/GenBank/DDBJ databases">
        <title>Characterization of rhizosphere-enriched actinobacteria from wheat plants lab-grown on chernevaya soil.</title>
        <authorList>
            <person name="Tikhonova E.N."/>
            <person name="Konopkin A."/>
            <person name="Kravchenko I.K."/>
        </authorList>
    </citation>
    <scope>NUCLEOTIDE SEQUENCE [LARGE SCALE GENOMIC DNA]</scope>
    <source>
        <strain evidence="1 2">RR29</strain>
    </source>
</reference>
<keyword evidence="2" id="KW-1185">Reference proteome</keyword>
<organism evidence="1 2">
    <name type="scientific">Streptomyces prunicolor</name>
    <dbReference type="NCBI Taxonomy" id="67348"/>
    <lineage>
        <taxon>Bacteria</taxon>
        <taxon>Bacillati</taxon>
        <taxon>Actinomycetota</taxon>
        <taxon>Actinomycetes</taxon>
        <taxon>Kitasatosporales</taxon>
        <taxon>Streptomycetaceae</taxon>
        <taxon>Streptomyces</taxon>
    </lineage>
</organism>
<proteinExistence type="predicted"/>
<feature type="non-terminal residue" evidence="1">
    <location>
        <position position="1"/>
    </location>
</feature>
<sequence length="51" mass="5617">ELRGWFGEADVRRRLKAAARGRRAALDGWATTARSLAGVLTRLPSEPRRAA</sequence>
<dbReference type="Proteomes" id="UP001187346">
    <property type="component" value="Unassembled WGS sequence"/>
</dbReference>
<gene>
    <name evidence="1" type="ORF">R5A26_10950</name>
</gene>